<evidence type="ECO:0000256" key="3">
    <source>
        <dbReference type="ARBA" id="ARBA00022833"/>
    </source>
</evidence>
<name>A0A8J2WDZ3_9CRUS</name>
<evidence type="ECO:0000256" key="2">
    <source>
        <dbReference type="ARBA" id="ARBA00022771"/>
    </source>
</evidence>
<keyword evidence="2" id="KW-0863">Zinc-finger</keyword>
<dbReference type="GO" id="GO:0003677">
    <property type="term" value="F:DNA binding"/>
    <property type="evidence" value="ECO:0007669"/>
    <property type="project" value="UniProtKB-KW"/>
</dbReference>
<comment type="caution">
    <text evidence="8">The sequence shown here is derived from an EMBL/GenBank/DDBJ whole genome shotgun (WGS) entry which is preliminary data.</text>
</comment>
<dbReference type="InterPro" id="IPR006612">
    <property type="entry name" value="THAP_Znf"/>
</dbReference>
<keyword evidence="4" id="KW-0238">DNA-binding</keyword>
<evidence type="ECO:0000256" key="1">
    <source>
        <dbReference type="ARBA" id="ARBA00022723"/>
    </source>
</evidence>
<gene>
    <name evidence="8" type="ORF">DGAL_LOCUS3343</name>
</gene>
<evidence type="ECO:0000256" key="5">
    <source>
        <dbReference type="SAM" id="Coils"/>
    </source>
</evidence>
<reference evidence="8" key="1">
    <citation type="submission" date="2021-11" db="EMBL/GenBank/DDBJ databases">
        <authorList>
            <person name="Schell T."/>
        </authorList>
    </citation>
    <scope>NUCLEOTIDE SEQUENCE</scope>
    <source>
        <strain evidence="8">M5</strain>
    </source>
</reference>
<dbReference type="Proteomes" id="UP000789390">
    <property type="component" value="Unassembled WGS sequence"/>
</dbReference>
<dbReference type="SMART" id="SM00980">
    <property type="entry name" value="THAP"/>
    <property type="match status" value="1"/>
</dbReference>
<keyword evidence="1" id="KW-0479">Metal-binding</keyword>
<evidence type="ECO:0000259" key="7">
    <source>
        <dbReference type="SMART" id="SM00980"/>
    </source>
</evidence>
<dbReference type="PANTHER" id="PTHR23080">
    <property type="entry name" value="THAP DOMAIN PROTEIN"/>
    <property type="match status" value="1"/>
</dbReference>
<dbReference type="SUPFAM" id="SSF57716">
    <property type="entry name" value="Glucocorticoid receptor-like (DNA-binding domain)"/>
    <property type="match status" value="1"/>
</dbReference>
<dbReference type="Pfam" id="PF05485">
    <property type="entry name" value="THAP"/>
    <property type="match status" value="1"/>
</dbReference>
<evidence type="ECO:0000313" key="8">
    <source>
        <dbReference type="EMBL" id="CAH0101046.1"/>
    </source>
</evidence>
<keyword evidence="3" id="KW-0862">Zinc</keyword>
<dbReference type="AlphaFoldDB" id="A0A8J2WDZ3"/>
<sequence length="268" mass="31040">MGFQYCCAPGCKRSSRDKSVRFFDIPCIRKNQGKLELEIVKRRREVWIKRLNLEGKKVTKNYKVCDAHFVIGKPYYYTGETHPDWAPSQKLDKVYYNNTSSAMDRESRRVLLNVQRAFAEMDHEPEEQTSHNVSNNEEEHNLSLTEAEEEVFPPLCIEVATPHPTNEADSFELEKLKIELQAVREELQSYKNKTTTLTEELQKLKSELQSSAEKSKKSDFFERCQSSDFWMKTYTSLNTCTLFESLFLALEARASSYQVSSCTGSSFS</sequence>
<evidence type="ECO:0000256" key="6">
    <source>
        <dbReference type="SAM" id="MobiDB-lite"/>
    </source>
</evidence>
<keyword evidence="9" id="KW-1185">Reference proteome</keyword>
<dbReference type="PANTHER" id="PTHR23080:SF143">
    <property type="entry name" value="SI:DKEY-56D12.4"/>
    <property type="match status" value="1"/>
</dbReference>
<dbReference type="EMBL" id="CAKKLH010000049">
    <property type="protein sequence ID" value="CAH0101046.1"/>
    <property type="molecule type" value="Genomic_DNA"/>
</dbReference>
<dbReference type="GO" id="GO:0008270">
    <property type="term" value="F:zinc ion binding"/>
    <property type="evidence" value="ECO:0007669"/>
    <property type="project" value="UniProtKB-KW"/>
</dbReference>
<dbReference type="OrthoDB" id="6346165at2759"/>
<feature type="region of interest" description="Disordered" evidence="6">
    <location>
        <begin position="123"/>
        <end position="143"/>
    </location>
</feature>
<keyword evidence="5" id="KW-0175">Coiled coil</keyword>
<feature type="domain" description="THAP-type" evidence="7">
    <location>
        <begin position="4"/>
        <end position="94"/>
    </location>
</feature>
<proteinExistence type="predicted"/>
<accession>A0A8J2WDZ3</accession>
<protein>
    <recommendedName>
        <fullName evidence="7">THAP-type domain-containing protein</fullName>
    </recommendedName>
</protein>
<evidence type="ECO:0000256" key="4">
    <source>
        <dbReference type="ARBA" id="ARBA00023125"/>
    </source>
</evidence>
<evidence type="ECO:0000313" key="9">
    <source>
        <dbReference type="Proteomes" id="UP000789390"/>
    </source>
</evidence>
<feature type="coiled-coil region" evidence="5">
    <location>
        <begin position="166"/>
        <end position="214"/>
    </location>
</feature>
<organism evidence="8 9">
    <name type="scientific">Daphnia galeata</name>
    <dbReference type="NCBI Taxonomy" id="27404"/>
    <lineage>
        <taxon>Eukaryota</taxon>
        <taxon>Metazoa</taxon>
        <taxon>Ecdysozoa</taxon>
        <taxon>Arthropoda</taxon>
        <taxon>Crustacea</taxon>
        <taxon>Branchiopoda</taxon>
        <taxon>Diplostraca</taxon>
        <taxon>Cladocera</taxon>
        <taxon>Anomopoda</taxon>
        <taxon>Daphniidae</taxon>
        <taxon>Daphnia</taxon>
    </lineage>
</organism>